<name>A0A089XES7_STRGA</name>
<accession>A0A089XES7</accession>
<keyword evidence="1" id="KW-0614">Plasmid</keyword>
<dbReference type="HOGENOM" id="CLU_1474372_0_0_11"/>
<dbReference type="KEGG" id="sgu:SGLAU_32730"/>
<geneLocation type="plasmid" evidence="1 2">
    <name>pSglau1</name>
</geneLocation>
<gene>
    <name evidence="1" type="ORF">SGLAU_32730</name>
</gene>
<sequence length="183" mass="19261">MAPTFHNHTAPSAPSVTWVRGSGENVIVRTGLDWLSAAAPLRFCGPFSSGAQITIAPWVVPVAAVVPFGEKVVAEIAVRVALDRRPQSAVLLVGIPDPLQRQRAGRATGAQDPSCRIECHCRTDVASRQVPGPAAGHGAGIAYRPQLHARPGRVAALPDHPGQRLAGRDPRSVCLLNATRVTS</sequence>
<proteinExistence type="predicted"/>
<keyword evidence="2" id="KW-1185">Reference proteome</keyword>
<protein>
    <submittedName>
        <fullName evidence="1">Uncharacterized protein</fullName>
    </submittedName>
</protein>
<evidence type="ECO:0000313" key="1">
    <source>
        <dbReference type="EMBL" id="AIS02478.1"/>
    </source>
</evidence>
<organism evidence="1 2">
    <name type="scientific">Streptomyces glaucescens</name>
    <dbReference type="NCBI Taxonomy" id="1907"/>
    <lineage>
        <taxon>Bacteria</taxon>
        <taxon>Bacillati</taxon>
        <taxon>Actinomycetota</taxon>
        <taxon>Actinomycetes</taxon>
        <taxon>Kitasatosporales</taxon>
        <taxon>Streptomycetaceae</taxon>
        <taxon>Streptomyces</taxon>
    </lineage>
</organism>
<dbReference type="AlphaFoldDB" id="A0A089XES7"/>
<evidence type="ECO:0000313" key="2">
    <source>
        <dbReference type="Proteomes" id="UP000029482"/>
    </source>
</evidence>
<dbReference type="Proteomes" id="UP000029482">
    <property type="component" value="Plasmid pSglau1"/>
</dbReference>
<dbReference type="EMBL" id="CP009439">
    <property type="protein sequence ID" value="AIS02478.1"/>
    <property type="molecule type" value="Genomic_DNA"/>
</dbReference>
<reference evidence="2" key="1">
    <citation type="journal article" date="2015" name="J. Biotechnol.">
        <title>Complete genome sequence of the actinobacterium Streptomyces glaucescens GLA.O (DSM 40922) consisting of a linear chromosome and one linear plasmid.</title>
        <authorList>
            <person name="Ortseifen V."/>
            <person name="Winkler A."/>
            <person name="Albersmeier A."/>
            <person name="Wendler S."/>
            <person name="Puhler A."/>
            <person name="Kalinowski J."/>
            <person name="Ruckert C."/>
        </authorList>
    </citation>
    <scope>NUCLEOTIDE SEQUENCE [LARGE SCALE GENOMIC DNA]</scope>
    <source>
        <strain evidence="2">DSM 40922 / GLA O</strain>
        <plasmid evidence="2">pSglau1</plasmid>
    </source>
</reference>